<keyword evidence="1" id="KW-0812">Transmembrane</keyword>
<feature type="transmembrane region" description="Helical" evidence="1">
    <location>
        <begin position="94"/>
        <end position="115"/>
    </location>
</feature>
<keyword evidence="3" id="KW-1185">Reference proteome</keyword>
<keyword evidence="1" id="KW-1133">Transmembrane helix</keyword>
<name>A0A9D4YA29_PEA</name>
<protein>
    <submittedName>
        <fullName evidence="2">Uncharacterized protein</fullName>
    </submittedName>
</protein>
<evidence type="ECO:0000313" key="2">
    <source>
        <dbReference type="EMBL" id="KAI5432856.1"/>
    </source>
</evidence>
<proteinExistence type="predicted"/>
<gene>
    <name evidence="2" type="ORF">KIW84_020241</name>
</gene>
<evidence type="ECO:0000256" key="1">
    <source>
        <dbReference type="SAM" id="Phobius"/>
    </source>
</evidence>
<dbReference type="AlphaFoldDB" id="A0A9D4YA29"/>
<dbReference type="EMBL" id="JAMSHJ010000002">
    <property type="protein sequence ID" value="KAI5432856.1"/>
    <property type="molecule type" value="Genomic_DNA"/>
</dbReference>
<dbReference type="Proteomes" id="UP001058974">
    <property type="component" value="Chromosome 2"/>
</dbReference>
<keyword evidence="1" id="KW-0472">Membrane</keyword>
<evidence type="ECO:0000313" key="3">
    <source>
        <dbReference type="Proteomes" id="UP001058974"/>
    </source>
</evidence>
<feature type="non-terminal residue" evidence="2">
    <location>
        <position position="129"/>
    </location>
</feature>
<reference evidence="2 3" key="1">
    <citation type="journal article" date="2022" name="Nat. Genet.">
        <title>Improved pea reference genome and pan-genome highlight genomic features and evolutionary characteristics.</title>
        <authorList>
            <person name="Yang T."/>
            <person name="Liu R."/>
            <person name="Luo Y."/>
            <person name="Hu S."/>
            <person name="Wang D."/>
            <person name="Wang C."/>
            <person name="Pandey M.K."/>
            <person name="Ge S."/>
            <person name="Xu Q."/>
            <person name="Li N."/>
            <person name="Li G."/>
            <person name="Huang Y."/>
            <person name="Saxena R.K."/>
            <person name="Ji Y."/>
            <person name="Li M."/>
            <person name="Yan X."/>
            <person name="He Y."/>
            <person name="Liu Y."/>
            <person name="Wang X."/>
            <person name="Xiang C."/>
            <person name="Varshney R.K."/>
            <person name="Ding H."/>
            <person name="Gao S."/>
            <person name="Zong X."/>
        </authorList>
    </citation>
    <scope>NUCLEOTIDE SEQUENCE [LARGE SCALE GENOMIC DNA]</scope>
    <source>
        <strain evidence="2 3">cv. Zhongwan 6</strain>
    </source>
</reference>
<accession>A0A9D4YA29</accession>
<dbReference type="Gramene" id="Psat02G0024100-T1">
    <property type="protein sequence ID" value="KAI5432856.1"/>
    <property type="gene ID" value="KIW84_020241"/>
</dbReference>
<sequence length="129" mass="13947">MNSKSVPLKSIVLLRNLSGLKLSASTQYLGSLPIAQALINTIALAGISYPLIWHLSLHSLGSNNGAWGCSLSVSLMTHFKYINWCNSVSSTYPFLSYTLLTSACASSITFGFFIISDIHHPINPDDVSL</sequence>
<organism evidence="2 3">
    <name type="scientific">Pisum sativum</name>
    <name type="common">Garden pea</name>
    <name type="synonym">Lathyrus oleraceus</name>
    <dbReference type="NCBI Taxonomy" id="3888"/>
    <lineage>
        <taxon>Eukaryota</taxon>
        <taxon>Viridiplantae</taxon>
        <taxon>Streptophyta</taxon>
        <taxon>Embryophyta</taxon>
        <taxon>Tracheophyta</taxon>
        <taxon>Spermatophyta</taxon>
        <taxon>Magnoliopsida</taxon>
        <taxon>eudicotyledons</taxon>
        <taxon>Gunneridae</taxon>
        <taxon>Pentapetalae</taxon>
        <taxon>rosids</taxon>
        <taxon>fabids</taxon>
        <taxon>Fabales</taxon>
        <taxon>Fabaceae</taxon>
        <taxon>Papilionoideae</taxon>
        <taxon>50 kb inversion clade</taxon>
        <taxon>NPAAA clade</taxon>
        <taxon>Hologalegina</taxon>
        <taxon>IRL clade</taxon>
        <taxon>Fabeae</taxon>
        <taxon>Lathyrus</taxon>
    </lineage>
</organism>
<comment type="caution">
    <text evidence="2">The sequence shown here is derived from an EMBL/GenBank/DDBJ whole genome shotgun (WGS) entry which is preliminary data.</text>
</comment>